<name>A0ACC0USM5_9HYPO</name>
<keyword evidence="2" id="KW-1185">Reference proteome</keyword>
<organism evidence="1 2">
    <name type="scientific">Trichothecium roseum</name>
    <dbReference type="NCBI Taxonomy" id="47278"/>
    <lineage>
        <taxon>Eukaryota</taxon>
        <taxon>Fungi</taxon>
        <taxon>Dikarya</taxon>
        <taxon>Ascomycota</taxon>
        <taxon>Pezizomycotina</taxon>
        <taxon>Sordariomycetes</taxon>
        <taxon>Hypocreomycetidae</taxon>
        <taxon>Hypocreales</taxon>
        <taxon>Hypocreales incertae sedis</taxon>
        <taxon>Trichothecium</taxon>
    </lineage>
</organism>
<protein>
    <submittedName>
        <fullName evidence="1">Uncharacterized protein</fullName>
    </submittedName>
</protein>
<accession>A0ACC0USM5</accession>
<gene>
    <name evidence="1" type="ORF">N3K66_008689</name>
</gene>
<reference evidence="1" key="1">
    <citation type="submission" date="2022-10" db="EMBL/GenBank/DDBJ databases">
        <title>Complete Genome of Trichothecium roseum strain YXFP-22015, a Plant Pathogen Isolated from Citrus.</title>
        <authorList>
            <person name="Wang Y."/>
            <person name="Zhu L."/>
        </authorList>
    </citation>
    <scope>NUCLEOTIDE SEQUENCE</scope>
    <source>
        <strain evidence="1">YXFP-22015</strain>
    </source>
</reference>
<proteinExistence type="predicted"/>
<comment type="caution">
    <text evidence="1">The sequence shown here is derived from an EMBL/GenBank/DDBJ whole genome shotgun (WGS) entry which is preliminary data.</text>
</comment>
<sequence>MTGAQFAYGTQEINISWAAHLQPPRPTAPLRRFDRVACLSSGRAGRRADRKYMKRVADFTATRPPPSCFVNGAFAPRMDIDPVHMEGCRRAYTKRPRLLEHDRLVRLDAPWSSDSAPTGEEAMHELSVATEQVMMALACESPRTDSHDLALVRQGRYVRPNIPAKRRPSGLTISHQTRRSKEQGGNLESPAAYAGSADLSTITDAGESETSTYIPLLPPPRSPHKRKARLEAYSTEATRNKTGKGLLSSSPTKGIYKAGTNVVTDAPRVFRVPDLDTSSVDGSDEETVADFPTQRPLGPTPSRWSRGDVQTTPVRTTSIRHSIGFGATPLKMDEEHSLLDAVGPSTPKPSPLPASYDLTPTSFNFGGVSPIGTHKLTMEKGQSASKSWVKAFWSDKTRRRSEPLLNKNLRLPFLKDDAEGPGPSTPAAADKMNISTPQGGATQGSDSTTPIPSYYTCGGFVNQTPAHQKKGEYHIDTRRNLDIFGANASPVKFNSGKHEVSMAASDGVRGQRAEIENLAEMARSGCNGHAKVVIFENNRLVVRFKVSPEYTNMLPISQGGDEPHFATSPAAESTSPRITMFRPSDDAQAHADGKAETSMRVSEREASQEEEVLPEEICSRRDSGGDSRARLDHMNAIASLEAPMPAHRQSSPSPIQWNQAGSTEDQTLVMEDFDVANGTAETPQRRGGSPTGILLQPSPCVRTPDQNELSGDVPSSAVISDVDHDFEFATPTQGFDMMLSVGTAAFGPPPPLSAQRTPSPPSNSQDAGSPTVRTSFTPVNSSPGAHNAAETEEESKDSEDTEHKQTRDYCATFIKSYRNKSKPKRLSTTATGSPIATSPARAPLGAKSPNARSPNAKKDSPASGKRKFDDENSPEKTGEATEPSPKKARQNIQSKMSDVGITSSAPVPSAEEAAEAPGTAAKTGGRVDVKTEDGSTMRRSSRLTSKTSIPTSIRINNRSGATALPRPTSSITRNEQVELVRQTTANTRRNRGNAESVEQTLVRCSEELSSEDPDSQPDEPEMKRNKSGKAVSWREPLESCQDEKAKRGRPPGSVKPTQTKPKAGTSKPTATATAPKAAPSRVAKSLGMVANGTPAKRRHATRASTRGA</sequence>
<dbReference type="Proteomes" id="UP001163324">
    <property type="component" value="Chromosome 9"/>
</dbReference>
<dbReference type="EMBL" id="CM047948">
    <property type="protein sequence ID" value="KAI9896517.1"/>
    <property type="molecule type" value="Genomic_DNA"/>
</dbReference>
<evidence type="ECO:0000313" key="1">
    <source>
        <dbReference type="EMBL" id="KAI9896517.1"/>
    </source>
</evidence>
<evidence type="ECO:0000313" key="2">
    <source>
        <dbReference type="Proteomes" id="UP001163324"/>
    </source>
</evidence>